<dbReference type="Proteomes" id="UP000294192">
    <property type="component" value="Unassembled WGS sequence"/>
</dbReference>
<feature type="binding site" evidence="18">
    <location>
        <position position="285"/>
    </location>
    <ligand>
        <name>ATP</name>
        <dbReference type="ChEBI" id="CHEBI:30616"/>
    </ligand>
</feature>
<feature type="binding site" evidence="18">
    <location>
        <position position="276"/>
    </location>
    <ligand>
        <name>ATP</name>
        <dbReference type="ChEBI" id="CHEBI:30616"/>
    </ligand>
</feature>
<dbReference type="CDD" id="cd11716">
    <property type="entry name" value="THUMP_ThiI"/>
    <property type="match status" value="1"/>
</dbReference>
<evidence type="ECO:0000256" key="1">
    <source>
        <dbReference type="ARBA" id="ARBA00004496"/>
    </source>
</evidence>
<dbReference type="PROSITE" id="PS51165">
    <property type="entry name" value="THUMP"/>
    <property type="match status" value="1"/>
</dbReference>
<evidence type="ECO:0000259" key="19">
    <source>
        <dbReference type="PROSITE" id="PS51165"/>
    </source>
</evidence>
<comment type="function">
    <text evidence="11 18">Catalyzes the ATP-dependent transfer of a sulfur to tRNA to produce 4-thiouridine in position 8 of tRNAs, which functions as a near-UV photosensor. Also catalyzes the transfer of sulfur to the sulfur carrier protein ThiS, forming ThiS-thiocarboxylate. This is a step in the synthesis of thiazole, in the thiamine biosynthesis pathway. The sulfur is donated as persulfide by IscS.</text>
</comment>
<evidence type="ECO:0000256" key="16">
    <source>
        <dbReference type="ARBA" id="ARBA00077849"/>
    </source>
</evidence>
<dbReference type="InterPro" id="IPR004114">
    <property type="entry name" value="THUMP_dom"/>
</dbReference>
<feature type="binding site" evidence="18">
    <location>
        <begin position="197"/>
        <end position="198"/>
    </location>
    <ligand>
        <name>ATP</name>
        <dbReference type="ChEBI" id="CHEBI:30616"/>
    </ligand>
</feature>
<feature type="binding site" evidence="18">
    <location>
        <position position="254"/>
    </location>
    <ligand>
        <name>ATP</name>
        <dbReference type="ChEBI" id="CHEBI:30616"/>
    </ligand>
</feature>
<dbReference type="Pfam" id="PF02568">
    <property type="entry name" value="ThiI"/>
    <property type="match status" value="1"/>
</dbReference>
<name>A0A4R0XQS5_9MOLU</name>
<dbReference type="UniPathway" id="UPA00060"/>
<dbReference type="SUPFAM" id="SSF143437">
    <property type="entry name" value="THUMP domain-like"/>
    <property type="match status" value="1"/>
</dbReference>
<evidence type="ECO:0000256" key="12">
    <source>
        <dbReference type="ARBA" id="ARBA00061472"/>
    </source>
</evidence>
<dbReference type="GO" id="GO:0140741">
    <property type="term" value="F:tRNA-uracil-4 sulfurtransferase activity"/>
    <property type="evidence" value="ECO:0007669"/>
    <property type="project" value="UniProtKB-EC"/>
</dbReference>
<evidence type="ECO:0000256" key="14">
    <source>
        <dbReference type="ARBA" id="ARBA00071867"/>
    </source>
</evidence>
<reference evidence="20 21" key="1">
    <citation type="submission" date="2018-02" db="EMBL/GenBank/DDBJ databases">
        <title>Mycoplasma marinum and Mycoplasma todarodis sp. nov., moderately halophilic and psychrotolerant mycoplasmas isolated from cephalopods.</title>
        <authorList>
            <person name="Viver T."/>
        </authorList>
    </citation>
    <scope>NUCLEOTIDE SEQUENCE [LARGE SCALE GENOMIC DNA]</scope>
    <source>
        <strain evidence="20 21">PE</strain>
    </source>
</reference>
<comment type="catalytic activity">
    <reaction evidence="9 18">
        <text>[ThiI sulfur-carrier protein]-S-sulfanyl-L-cysteine + a uridine in tRNA + 2 reduced [2Fe-2S]-[ferredoxin] + ATP + H(+) = [ThiI sulfur-carrier protein]-L-cysteine + a 4-thiouridine in tRNA + 2 oxidized [2Fe-2S]-[ferredoxin] + AMP + diphosphate</text>
        <dbReference type="Rhea" id="RHEA:24176"/>
        <dbReference type="Rhea" id="RHEA-COMP:10000"/>
        <dbReference type="Rhea" id="RHEA-COMP:10001"/>
        <dbReference type="Rhea" id="RHEA-COMP:13337"/>
        <dbReference type="Rhea" id="RHEA-COMP:13338"/>
        <dbReference type="Rhea" id="RHEA-COMP:13339"/>
        <dbReference type="Rhea" id="RHEA-COMP:13340"/>
        <dbReference type="ChEBI" id="CHEBI:15378"/>
        <dbReference type="ChEBI" id="CHEBI:29950"/>
        <dbReference type="ChEBI" id="CHEBI:30616"/>
        <dbReference type="ChEBI" id="CHEBI:33019"/>
        <dbReference type="ChEBI" id="CHEBI:33737"/>
        <dbReference type="ChEBI" id="CHEBI:33738"/>
        <dbReference type="ChEBI" id="CHEBI:61963"/>
        <dbReference type="ChEBI" id="CHEBI:65315"/>
        <dbReference type="ChEBI" id="CHEBI:136798"/>
        <dbReference type="ChEBI" id="CHEBI:456215"/>
        <dbReference type="EC" id="2.8.1.4"/>
    </reaction>
</comment>
<evidence type="ECO:0000256" key="17">
    <source>
        <dbReference type="ARBA" id="ARBA00080570"/>
    </source>
</evidence>
<dbReference type="RefSeq" id="WP_131599072.1">
    <property type="nucleotide sequence ID" value="NZ_CBDBYK010000012.1"/>
</dbReference>
<comment type="similarity">
    <text evidence="12 18">Belongs to the ThiI family.</text>
</comment>
<dbReference type="InterPro" id="IPR049961">
    <property type="entry name" value="ThiI_N"/>
</dbReference>
<dbReference type="GO" id="GO:0005829">
    <property type="term" value="C:cytosol"/>
    <property type="evidence" value="ECO:0007669"/>
    <property type="project" value="TreeGrafter"/>
</dbReference>
<comment type="catalytic activity">
    <reaction evidence="10 18">
        <text>[ThiS sulfur-carrier protein]-C-terminal Gly-Gly-AMP + S-sulfanyl-L-cysteinyl-[cysteine desulfurase] + AH2 = [ThiS sulfur-carrier protein]-C-terminal-Gly-aminoethanethioate + L-cysteinyl-[cysteine desulfurase] + A + AMP + 2 H(+)</text>
        <dbReference type="Rhea" id="RHEA:43340"/>
        <dbReference type="Rhea" id="RHEA-COMP:12157"/>
        <dbReference type="Rhea" id="RHEA-COMP:12158"/>
        <dbReference type="Rhea" id="RHEA-COMP:12910"/>
        <dbReference type="Rhea" id="RHEA-COMP:19908"/>
        <dbReference type="ChEBI" id="CHEBI:13193"/>
        <dbReference type="ChEBI" id="CHEBI:15378"/>
        <dbReference type="ChEBI" id="CHEBI:17499"/>
        <dbReference type="ChEBI" id="CHEBI:29950"/>
        <dbReference type="ChEBI" id="CHEBI:61963"/>
        <dbReference type="ChEBI" id="CHEBI:90618"/>
        <dbReference type="ChEBI" id="CHEBI:232372"/>
        <dbReference type="ChEBI" id="CHEBI:456215"/>
    </reaction>
</comment>
<dbReference type="InterPro" id="IPR003720">
    <property type="entry name" value="tRNA_STrfase"/>
</dbReference>
<evidence type="ECO:0000256" key="4">
    <source>
        <dbReference type="ARBA" id="ARBA00022679"/>
    </source>
</evidence>
<dbReference type="GO" id="GO:0052837">
    <property type="term" value="P:thiazole biosynthetic process"/>
    <property type="evidence" value="ECO:0007669"/>
    <property type="project" value="TreeGrafter"/>
</dbReference>
<dbReference type="FunFam" id="3.40.50.620:FF:000053">
    <property type="entry name" value="Probable tRNA sulfurtransferase"/>
    <property type="match status" value="1"/>
</dbReference>
<proteinExistence type="inferred from homology"/>
<dbReference type="Gene3D" id="3.30.2130.30">
    <property type="match status" value="1"/>
</dbReference>
<organism evidence="20 21">
    <name type="scientific">Mycoplasma marinum</name>
    <dbReference type="NCBI Taxonomy" id="1937190"/>
    <lineage>
        <taxon>Bacteria</taxon>
        <taxon>Bacillati</taxon>
        <taxon>Mycoplasmatota</taxon>
        <taxon>Mollicutes</taxon>
        <taxon>Mycoplasmataceae</taxon>
        <taxon>Mycoplasma</taxon>
    </lineage>
</organism>
<dbReference type="Pfam" id="PF02926">
    <property type="entry name" value="THUMP"/>
    <property type="match status" value="1"/>
</dbReference>
<sequence>MYETILIRFGELSTKGKNKMSFVRQLERNMKKLMGVEPEVLFDRMFLEYSKENMKGLERIFGISSYSPVIKVKTEIESIEEAVLKLVSKFTEAKTFKIAARRHWKKFDMSSGELNMHLGGHVLKNTELQVNVKNPDLKVEVEIRNGKSYIFCERTQGLGGYPTGINGKVLHLISGGIDSPVAAFELMKRGLHVDYLSFITPPFTDHKTREKVTQIVELLNKYQGKSYIHRLNYTNLMHTIGLTSKQSYKITLMRRSFYRIASKMAEDRGYLAVSNGENIGQVASQTLESMHTIQEQATLPILRPILTADKIDTINKGIKIGTYEISIIPASETCELFAPKAPVTKPTPQEAYKLEEEISNLIDLEKECMDAYETEKLVYKNK</sequence>
<dbReference type="PANTHER" id="PTHR43209">
    <property type="entry name" value="TRNA SULFURTRANSFERASE"/>
    <property type="match status" value="1"/>
</dbReference>
<evidence type="ECO:0000313" key="21">
    <source>
        <dbReference type="Proteomes" id="UP000294192"/>
    </source>
</evidence>
<dbReference type="InterPro" id="IPR020536">
    <property type="entry name" value="ThiI_AANH"/>
</dbReference>
<keyword evidence="4 18" id="KW-0808">Transferase</keyword>
<dbReference type="SUPFAM" id="SSF52402">
    <property type="entry name" value="Adenine nucleotide alpha hydrolases-like"/>
    <property type="match status" value="1"/>
</dbReference>
<evidence type="ECO:0000256" key="7">
    <source>
        <dbReference type="ARBA" id="ARBA00022884"/>
    </source>
</evidence>
<keyword evidence="5 18" id="KW-0547">Nucleotide-binding</keyword>
<evidence type="ECO:0000256" key="5">
    <source>
        <dbReference type="ARBA" id="ARBA00022741"/>
    </source>
</evidence>
<evidence type="ECO:0000256" key="3">
    <source>
        <dbReference type="ARBA" id="ARBA00022555"/>
    </source>
</evidence>
<dbReference type="GO" id="GO:0002937">
    <property type="term" value="P:tRNA 4-thiouridine biosynthesis"/>
    <property type="evidence" value="ECO:0007669"/>
    <property type="project" value="TreeGrafter"/>
</dbReference>
<dbReference type="InterPro" id="IPR014729">
    <property type="entry name" value="Rossmann-like_a/b/a_fold"/>
</dbReference>
<keyword evidence="21" id="KW-1185">Reference proteome</keyword>
<evidence type="ECO:0000256" key="13">
    <source>
        <dbReference type="ARBA" id="ARBA00066827"/>
    </source>
</evidence>
<feature type="binding site" evidence="18">
    <location>
        <begin position="172"/>
        <end position="173"/>
    </location>
    <ligand>
        <name>ATP</name>
        <dbReference type="ChEBI" id="CHEBI:30616"/>
    </ligand>
</feature>
<dbReference type="OrthoDB" id="9773948at2"/>
<dbReference type="Gene3D" id="3.40.50.620">
    <property type="entry name" value="HUPs"/>
    <property type="match status" value="1"/>
</dbReference>
<evidence type="ECO:0000256" key="6">
    <source>
        <dbReference type="ARBA" id="ARBA00022840"/>
    </source>
</evidence>
<evidence type="ECO:0000256" key="8">
    <source>
        <dbReference type="ARBA" id="ARBA00022977"/>
    </source>
</evidence>
<dbReference type="InterPro" id="IPR054173">
    <property type="entry name" value="ThiI_fer"/>
</dbReference>
<evidence type="ECO:0000313" key="20">
    <source>
        <dbReference type="EMBL" id="TCG11235.1"/>
    </source>
</evidence>
<dbReference type="AlphaFoldDB" id="A0A4R0XQS5"/>
<protein>
    <recommendedName>
        <fullName evidence="14 18">Probable tRNA sulfurtransferase</fullName>
        <ecNumber evidence="13 18">2.8.1.4</ecNumber>
    </recommendedName>
    <alternativeName>
        <fullName evidence="15 18">Sulfur carrier protein ThiS sulfurtransferase</fullName>
    </alternativeName>
    <alternativeName>
        <fullName evidence="16 18">Thiamine biosynthesis protein ThiI</fullName>
    </alternativeName>
    <alternativeName>
        <fullName evidence="17 18">tRNA 4-thiouridine synthase</fullName>
    </alternativeName>
</protein>
<dbReference type="Pfam" id="PF22025">
    <property type="entry name" value="ThiI_fer"/>
    <property type="match status" value="1"/>
</dbReference>
<keyword evidence="3 18" id="KW-0820">tRNA-binding</keyword>
<dbReference type="GO" id="GO:0009229">
    <property type="term" value="P:thiamine diphosphate biosynthetic process"/>
    <property type="evidence" value="ECO:0007669"/>
    <property type="project" value="UniProtKB-UniRule"/>
</dbReference>
<feature type="domain" description="THUMP" evidence="19">
    <location>
        <begin position="51"/>
        <end position="154"/>
    </location>
</feature>
<keyword evidence="6 18" id="KW-0067">ATP-binding</keyword>
<keyword evidence="2 18" id="KW-0963">Cytoplasm</keyword>
<dbReference type="PANTHER" id="PTHR43209:SF1">
    <property type="entry name" value="TRNA SULFURTRANSFERASE"/>
    <property type="match status" value="1"/>
</dbReference>
<evidence type="ECO:0000256" key="15">
    <source>
        <dbReference type="ARBA" id="ARBA00075337"/>
    </source>
</evidence>
<dbReference type="InterPro" id="IPR050102">
    <property type="entry name" value="tRNA_sulfurtransferase_ThiI"/>
</dbReference>
<dbReference type="CDD" id="cd01712">
    <property type="entry name" value="PPase_ThiI"/>
    <property type="match status" value="1"/>
</dbReference>
<dbReference type="GO" id="GO:0000049">
    <property type="term" value="F:tRNA binding"/>
    <property type="evidence" value="ECO:0007669"/>
    <property type="project" value="UniProtKB-UniRule"/>
</dbReference>
<dbReference type="EMBL" id="PSZO01000010">
    <property type="protein sequence ID" value="TCG11235.1"/>
    <property type="molecule type" value="Genomic_DNA"/>
</dbReference>
<comment type="subcellular location">
    <subcellularLocation>
        <location evidence="1 18">Cytoplasm</location>
    </subcellularLocation>
</comment>
<evidence type="ECO:0000256" key="11">
    <source>
        <dbReference type="ARBA" id="ARBA00058382"/>
    </source>
</evidence>
<dbReference type="HAMAP" id="MF_00021">
    <property type="entry name" value="ThiI"/>
    <property type="match status" value="1"/>
</dbReference>
<accession>A0A4R0XQS5</accession>
<comment type="pathway">
    <text evidence="18">Cofactor biosynthesis; thiamine diphosphate biosynthesis.</text>
</comment>
<evidence type="ECO:0000256" key="9">
    <source>
        <dbReference type="ARBA" id="ARBA00050570"/>
    </source>
</evidence>
<evidence type="ECO:0000256" key="18">
    <source>
        <dbReference type="HAMAP-Rule" id="MF_00021"/>
    </source>
</evidence>
<gene>
    <name evidence="18" type="primary">thiI</name>
    <name evidence="20" type="ORF">C4B24_02645</name>
</gene>
<dbReference type="GO" id="GO:0005524">
    <property type="term" value="F:ATP binding"/>
    <property type="evidence" value="ECO:0007669"/>
    <property type="project" value="UniProtKB-UniRule"/>
</dbReference>
<keyword evidence="7 18" id="KW-0694">RNA-binding</keyword>
<dbReference type="InterPro" id="IPR049962">
    <property type="entry name" value="THUMP_ThiI"/>
</dbReference>
<evidence type="ECO:0000256" key="10">
    <source>
        <dbReference type="ARBA" id="ARBA00052330"/>
    </source>
</evidence>
<evidence type="ECO:0000256" key="2">
    <source>
        <dbReference type="ARBA" id="ARBA00022490"/>
    </source>
</evidence>
<comment type="caution">
    <text evidence="20">The sequence shown here is derived from an EMBL/GenBank/DDBJ whole genome shotgun (WGS) entry which is preliminary data.</text>
</comment>
<dbReference type="GO" id="GO:0009228">
    <property type="term" value="P:thiamine biosynthetic process"/>
    <property type="evidence" value="ECO:0007669"/>
    <property type="project" value="UniProtKB-KW"/>
</dbReference>
<dbReference type="EC" id="2.8.1.4" evidence="13 18"/>
<dbReference type="GO" id="GO:0004810">
    <property type="term" value="F:CCA tRNA nucleotidyltransferase activity"/>
    <property type="evidence" value="ECO:0007669"/>
    <property type="project" value="InterPro"/>
</dbReference>
<dbReference type="NCBIfam" id="TIGR00342">
    <property type="entry name" value="tRNA uracil 4-sulfurtransferase ThiI"/>
    <property type="match status" value="1"/>
</dbReference>
<keyword evidence="8 18" id="KW-0784">Thiamine biosynthesis</keyword>
<dbReference type="SMART" id="SM00981">
    <property type="entry name" value="THUMP"/>
    <property type="match status" value="1"/>
</dbReference>